<protein>
    <submittedName>
        <fullName evidence="1">Uncharacterized protein</fullName>
    </submittedName>
</protein>
<dbReference type="Proteomes" id="UP000269721">
    <property type="component" value="Unassembled WGS sequence"/>
</dbReference>
<sequence length="119" mass="13024">MSPKDPPPPLSPPPNKESSRPVWAAFLNKILSLVDGARAPAQPPTIAACPRPRRRSVLPTLKIQLKRFRRPASPAAPTPVLTPKASDRAVVLECRAYPTACTSRGLEYSDWESSEVEIM</sequence>
<evidence type="ECO:0000313" key="2">
    <source>
        <dbReference type="Proteomes" id="UP000269721"/>
    </source>
</evidence>
<gene>
    <name evidence="1" type="ORF">BDK51DRAFT_46294</name>
</gene>
<proteinExistence type="predicted"/>
<dbReference type="EMBL" id="KZ995240">
    <property type="protein sequence ID" value="RKO91079.1"/>
    <property type="molecule type" value="Genomic_DNA"/>
</dbReference>
<keyword evidence="2" id="KW-1185">Reference proteome</keyword>
<reference evidence="2" key="1">
    <citation type="journal article" date="2018" name="Nat. Microbiol.">
        <title>Leveraging single-cell genomics to expand the fungal tree of life.</title>
        <authorList>
            <person name="Ahrendt S.R."/>
            <person name="Quandt C.A."/>
            <person name="Ciobanu D."/>
            <person name="Clum A."/>
            <person name="Salamov A."/>
            <person name="Andreopoulos B."/>
            <person name="Cheng J.F."/>
            <person name="Woyke T."/>
            <person name="Pelin A."/>
            <person name="Henrissat B."/>
            <person name="Reynolds N.K."/>
            <person name="Benny G.L."/>
            <person name="Smith M.E."/>
            <person name="James T.Y."/>
            <person name="Grigoriev I.V."/>
        </authorList>
    </citation>
    <scope>NUCLEOTIDE SEQUENCE [LARGE SCALE GENOMIC DNA]</scope>
</reference>
<name>A0A4P9WED2_9FUNG</name>
<evidence type="ECO:0000313" key="1">
    <source>
        <dbReference type="EMBL" id="RKO91079.1"/>
    </source>
</evidence>
<accession>A0A4P9WED2</accession>
<organism evidence="1 2">
    <name type="scientific">Blyttiomyces helicus</name>
    <dbReference type="NCBI Taxonomy" id="388810"/>
    <lineage>
        <taxon>Eukaryota</taxon>
        <taxon>Fungi</taxon>
        <taxon>Fungi incertae sedis</taxon>
        <taxon>Chytridiomycota</taxon>
        <taxon>Chytridiomycota incertae sedis</taxon>
        <taxon>Chytridiomycetes</taxon>
        <taxon>Chytridiomycetes incertae sedis</taxon>
        <taxon>Blyttiomyces</taxon>
    </lineage>
</organism>
<dbReference type="AlphaFoldDB" id="A0A4P9WED2"/>